<dbReference type="InterPro" id="IPR008979">
    <property type="entry name" value="Galactose-bd-like_sf"/>
</dbReference>
<evidence type="ECO:0000256" key="15">
    <source>
        <dbReference type="SAM" id="SignalP"/>
    </source>
</evidence>
<dbReference type="PANTHER" id="PTHR23421">
    <property type="entry name" value="BETA-GALACTOSIDASE RELATED"/>
    <property type="match status" value="1"/>
</dbReference>
<dbReference type="InterPro" id="IPR025972">
    <property type="entry name" value="BetaGal_dom3"/>
</dbReference>
<organism evidence="17 18">
    <name type="scientific">Penicillium atrosanguineum</name>
    <dbReference type="NCBI Taxonomy" id="1132637"/>
    <lineage>
        <taxon>Eukaryota</taxon>
        <taxon>Fungi</taxon>
        <taxon>Dikarya</taxon>
        <taxon>Ascomycota</taxon>
        <taxon>Pezizomycotina</taxon>
        <taxon>Eurotiomycetes</taxon>
        <taxon>Eurotiomycetidae</taxon>
        <taxon>Eurotiales</taxon>
        <taxon>Aspergillaceae</taxon>
        <taxon>Penicillium</taxon>
    </lineage>
</organism>
<dbReference type="Pfam" id="PF01301">
    <property type="entry name" value="Glyco_hydro_35"/>
    <property type="match status" value="1"/>
</dbReference>
<feature type="chain" id="PRO_5041197626" description="Beta-galactosidase" evidence="15">
    <location>
        <begin position="20"/>
        <end position="1012"/>
    </location>
</feature>
<dbReference type="Pfam" id="PF13364">
    <property type="entry name" value="BetaGal_ABD2"/>
    <property type="match status" value="2"/>
</dbReference>
<evidence type="ECO:0000256" key="3">
    <source>
        <dbReference type="ARBA" id="ARBA00009809"/>
    </source>
</evidence>
<accession>A0A9W9QDC2</accession>
<dbReference type="InterPro" id="IPR031330">
    <property type="entry name" value="Gly_Hdrlase_35_cat"/>
</dbReference>
<comment type="subcellular location">
    <subcellularLocation>
        <location evidence="2">Secreted</location>
    </subcellularLocation>
</comment>
<dbReference type="PROSITE" id="PS01182">
    <property type="entry name" value="GLYCOSYL_HYDROL_F35"/>
    <property type="match status" value="1"/>
</dbReference>
<keyword evidence="10" id="KW-0119">Carbohydrate metabolism</keyword>
<dbReference type="GO" id="GO:0004565">
    <property type="term" value="F:beta-galactosidase activity"/>
    <property type="evidence" value="ECO:0007669"/>
    <property type="project" value="UniProtKB-EC"/>
</dbReference>
<dbReference type="FunFam" id="3.20.20.80:FF:000040">
    <property type="entry name" value="Beta-galactosidase A"/>
    <property type="match status" value="1"/>
</dbReference>
<dbReference type="GO" id="GO:0005576">
    <property type="term" value="C:extracellular region"/>
    <property type="evidence" value="ECO:0007669"/>
    <property type="project" value="UniProtKB-SubCell"/>
</dbReference>
<dbReference type="InterPro" id="IPR019801">
    <property type="entry name" value="Glyco_hydro_35_CS"/>
</dbReference>
<dbReference type="SUPFAM" id="SSF117100">
    <property type="entry name" value="Beta-galactosidase LacA, domain 3"/>
    <property type="match status" value="1"/>
</dbReference>
<evidence type="ECO:0000256" key="11">
    <source>
        <dbReference type="ARBA" id="ARBA00023295"/>
    </source>
</evidence>
<reference evidence="17" key="1">
    <citation type="submission" date="2022-12" db="EMBL/GenBank/DDBJ databases">
        <authorList>
            <person name="Petersen C."/>
        </authorList>
    </citation>
    <scope>NUCLEOTIDE SEQUENCE</scope>
    <source>
        <strain evidence="17">IBT 21472</strain>
    </source>
</reference>
<dbReference type="Gene3D" id="2.60.120.260">
    <property type="entry name" value="Galactose-binding domain-like"/>
    <property type="match status" value="2"/>
</dbReference>
<dbReference type="Gene3D" id="3.20.20.80">
    <property type="entry name" value="Glycosidases"/>
    <property type="match status" value="1"/>
</dbReference>
<comment type="caution">
    <text evidence="17">The sequence shown here is derived from an EMBL/GenBank/DDBJ whole genome shotgun (WGS) entry which is preliminary data.</text>
</comment>
<proteinExistence type="inferred from homology"/>
<evidence type="ECO:0000256" key="14">
    <source>
        <dbReference type="RuleBase" id="RU003679"/>
    </source>
</evidence>
<dbReference type="SUPFAM" id="SSF49785">
    <property type="entry name" value="Galactose-binding domain-like"/>
    <property type="match status" value="2"/>
</dbReference>
<evidence type="ECO:0000256" key="10">
    <source>
        <dbReference type="ARBA" id="ARBA00023277"/>
    </source>
</evidence>
<dbReference type="Gene3D" id="2.102.20.10">
    <property type="entry name" value="Beta-galactosidase, domain 2"/>
    <property type="match status" value="1"/>
</dbReference>
<evidence type="ECO:0000256" key="8">
    <source>
        <dbReference type="ARBA" id="ARBA00023157"/>
    </source>
</evidence>
<comment type="catalytic activity">
    <reaction evidence="1 13">
        <text>Hydrolysis of terminal non-reducing beta-D-galactose residues in beta-D-galactosides.</text>
        <dbReference type="EC" id="3.2.1.23"/>
    </reaction>
</comment>
<keyword evidence="8" id="KW-1015">Disulfide bond</keyword>
<evidence type="ECO:0000256" key="12">
    <source>
        <dbReference type="ARBA" id="ARBA00023326"/>
    </source>
</evidence>
<evidence type="ECO:0000313" key="17">
    <source>
        <dbReference type="EMBL" id="KAJ5331586.1"/>
    </source>
</evidence>
<dbReference type="EC" id="3.2.1.23" evidence="4 13"/>
<dbReference type="InterPro" id="IPR018954">
    <property type="entry name" value="Betagal_dom2"/>
</dbReference>
<keyword evidence="7 13" id="KW-0378">Hydrolase</keyword>
<dbReference type="EMBL" id="JAPZBO010000001">
    <property type="protein sequence ID" value="KAJ5331586.1"/>
    <property type="molecule type" value="Genomic_DNA"/>
</dbReference>
<dbReference type="InterPro" id="IPR025300">
    <property type="entry name" value="BetaGal_jelly_roll_dom"/>
</dbReference>
<evidence type="ECO:0000256" key="2">
    <source>
        <dbReference type="ARBA" id="ARBA00004613"/>
    </source>
</evidence>
<dbReference type="GO" id="GO:0000272">
    <property type="term" value="P:polysaccharide catabolic process"/>
    <property type="evidence" value="ECO:0007669"/>
    <property type="project" value="UniProtKB-KW"/>
</dbReference>
<dbReference type="InterPro" id="IPR017853">
    <property type="entry name" value="GH"/>
</dbReference>
<keyword evidence="18" id="KW-1185">Reference proteome</keyword>
<sequence>MKLLSTWAVACLAAQAAGAALSHKLDGLTIREHPNAAKRALLQKYVTWDEHSLFIKGERIMLFSGEFHPFRLPVSTLYIDIFQKVKALGFNCVSFYVDWALVEGKPGEYRADGIFDLDPFFDAAKEAGIYLLARPGPYINAEVSGGGFPGWLQRINATLRTSDPEYLKATDNYMSHVSSTIAKAQITNGGPVILFQPENEYSGACCGYEDFPDAAYMQYVEDQARNAGIVVPLISNDASPSGHNVPGSGKGAVDIYGHDSYPLGFDCANPSTWPSGDLPTNFHQLHLEQSPTTPYSLVEFQGGAFDPWGGSSFASCAELLNNEFERVFYKNDFSFGVAFMNLYMIFGGTNWGNLGHPGGYTSYDYGSVITESRNITREKYSELKLLGNFAKVSPSYLVATPGNATTSTYTSTADLTVTPLLGSNSSASSFFVIRHTDYSSQDSVGYKLRLPTSAGSLTIPQLGGSLTLSGRDSKIHVVDYDVAGTNILYSTAEVFTWKDFGNEKVLVVYGGPNEHHELAVSSKSSVSVVEGSSSGIISKQKGNAVVISWDVSSTRRIVKVGDLKIFLLDRNSAYNYWVPQVPASGATPGFASDENTSSSIIVKAGYLVRTAYLQGSDLHLTADFNATTSIEVIGAPSKAKNLVINGNKASVKVDKNGIWSTSVKYTAPKIDLPSLKNLKWKSLDTLPEIQNSYDDSLWTVASHESTNNNIGSPLKTPTSLYSSDYGFHTGILIYRGYFVANGDEKTFFLETQGGTAFGSSVWINETHVGSWAGTSVDSSYNATYTLPSLKSGKSYVITVVVDNMGLDEDWTVGSDEMKDPRGILNYELSGHSANAITWKLTGNLGGEDYRDKVRGPLNEGGLYAERQGFHQPQPPTQKWKSSSPLDGLSNAGIRFYSTSFDLDLPKGWDVPLYFNFANSTSPPSTYRVQLYVNGYQYGKYVNNIGPQMSYPVPEGILNYQGTNWLALSLWAQGDDGAKLDSLELVSTTPVLTALSGIESVDQPKYKARSGVY</sequence>
<dbReference type="SMART" id="SM01029">
    <property type="entry name" value="BetaGal_dom2"/>
    <property type="match status" value="1"/>
</dbReference>
<reference evidence="17" key="2">
    <citation type="journal article" date="2023" name="IMA Fungus">
        <title>Comparative genomic study of the Penicillium genus elucidates a diverse pangenome and 15 lateral gene transfer events.</title>
        <authorList>
            <person name="Petersen C."/>
            <person name="Sorensen T."/>
            <person name="Nielsen M.R."/>
            <person name="Sondergaard T.E."/>
            <person name="Sorensen J.L."/>
            <person name="Fitzpatrick D.A."/>
            <person name="Frisvad J.C."/>
            <person name="Nielsen K.L."/>
        </authorList>
    </citation>
    <scope>NUCLEOTIDE SEQUENCE</scope>
    <source>
        <strain evidence="17">IBT 21472</strain>
    </source>
</reference>
<evidence type="ECO:0000256" key="1">
    <source>
        <dbReference type="ARBA" id="ARBA00001412"/>
    </source>
</evidence>
<evidence type="ECO:0000256" key="6">
    <source>
        <dbReference type="ARBA" id="ARBA00022729"/>
    </source>
</evidence>
<dbReference type="FunFam" id="2.60.120.260:FF:000065">
    <property type="entry name" value="Beta-galactosidase A"/>
    <property type="match status" value="1"/>
</dbReference>
<evidence type="ECO:0000256" key="9">
    <source>
        <dbReference type="ARBA" id="ARBA00023180"/>
    </source>
</evidence>
<keyword evidence="9" id="KW-0325">Glycoprotein</keyword>
<dbReference type="Pfam" id="PF10435">
    <property type="entry name" value="BetaGal_dom2"/>
    <property type="match status" value="1"/>
</dbReference>
<evidence type="ECO:0000313" key="18">
    <source>
        <dbReference type="Proteomes" id="UP001147746"/>
    </source>
</evidence>
<gene>
    <name evidence="17" type="ORF">N7476_001369</name>
</gene>
<feature type="signal peptide" evidence="15">
    <location>
        <begin position="1"/>
        <end position="19"/>
    </location>
</feature>
<dbReference type="PRINTS" id="PR00742">
    <property type="entry name" value="GLHYDRLASE35"/>
</dbReference>
<keyword evidence="5" id="KW-0964">Secreted</keyword>
<keyword evidence="11 13" id="KW-0326">Glycosidase</keyword>
<dbReference type="FunFam" id="2.60.120.260:FF:000088">
    <property type="entry name" value="Beta-galactosidase A"/>
    <property type="match status" value="1"/>
</dbReference>
<evidence type="ECO:0000256" key="4">
    <source>
        <dbReference type="ARBA" id="ARBA00012756"/>
    </source>
</evidence>
<dbReference type="SUPFAM" id="SSF51445">
    <property type="entry name" value="(Trans)glycosidases"/>
    <property type="match status" value="1"/>
</dbReference>
<name>A0A9W9QDC2_9EURO</name>
<dbReference type="Gene3D" id="2.60.390.10">
    <property type="entry name" value="Beta-galactosidase, domain 3"/>
    <property type="match status" value="1"/>
</dbReference>
<dbReference type="FunFam" id="2.102.20.10:FF:000001">
    <property type="entry name" value="Beta-galactosidase A"/>
    <property type="match status" value="1"/>
</dbReference>
<evidence type="ECO:0000256" key="13">
    <source>
        <dbReference type="RuleBase" id="RU000675"/>
    </source>
</evidence>
<evidence type="ECO:0000256" key="7">
    <source>
        <dbReference type="ARBA" id="ARBA00022801"/>
    </source>
</evidence>
<evidence type="ECO:0000256" key="5">
    <source>
        <dbReference type="ARBA" id="ARBA00022525"/>
    </source>
</evidence>
<dbReference type="InterPro" id="IPR036833">
    <property type="entry name" value="BetaGal_dom3_sf"/>
</dbReference>
<dbReference type="Proteomes" id="UP001147746">
    <property type="component" value="Unassembled WGS sequence"/>
</dbReference>
<dbReference type="AlphaFoldDB" id="A0A9W9QDC2"/>
<dbReference type="Pfam" id="PF13363">
    <property type="entry name" value="BetaGal_dom3"/>
    <property type="match status" value="1"/>
</dbReference>
<dbReference type="SUPFAM" id="SSF51011">
    <property type="entry name" value="Glycosyl hydrolase domain"/>
    <property type="match status" value="1"/>
</dbReference>
<keyword evidence="6 15" id="KW-0732">Signal</keyword>
<evidence type="ECO:0000259" key="16">
    <source>
        <dbReference type="SMART" id="SM01029"/>
    </source>
</evidence>
<keyword evidence="12" id="KW-0624">Polysaccharide degradation</keyword>
<protein>
    <recommendedName>
        <fullName evidence="4 13">Beta-galactosidase</fullName>
        <ecNumber evidence="4 13">3.2.1.23</ecNumber>
    </recommendedName>
</protein>
<dbReference type="InterPro" id="IPR037110">
    <property type="entry name" value="Betagal_dom2_sf"/>
</dbReference>
<feature type="domain" description="Beta-galactosidase" evidence="16">
    <location>
        <begin position="396"/>
        <end position="576"/>
    </location>
</feature>
<dbReference type="FunFam" id="2.60.390.10:FF:000001">
    <property type="entry name" value="Beta-galactosidase A"/>
    <property type="match status" value="1"/>
</dbReference>
<comment type="similarity">
    <text evidence="3 14">Belongs to the glycosyl hydrolase 35 family.</text>
</comment>
<dbReference type="InterPro" id="IPR001944">
    <property type="entry name" value="Glycoside_Hdrlase_35"/>
</dbReference>